<evidence type="ECO:0000313" key="2">
    <source>
        <dbReference type="EMBL" id="MCI57532.1"/>
    </source>
</evidence>
<feature type="compositionally biased region" description="Polar residues" evidence="1">
    <location>
        <begin position="13"/>
        <end position="30"/>
    </location>
</feature>
<dbReference type="EMBL" id="LXQA010530682">
    <property type="protein sequence ID" value="MCI57532.1"/>
    <property type="molecule type" value="Genomic_DNA"/>
</dbReference>
<dbReference type="Proteomes" id="UP000265520">
    <property type="component" value="Unassembled WGS sequence"/>
</dbReference>
<comment type="caution">
    <text evidence="2">The sequence shown here is derived from an EMBL/GenBank/DDBJ whole genome shotgun (WGS) entry which is preliminary data.</text>
</comment>
<organism evidence="2 3">
    <name type="scientific">Trifolium medium</name>
    <dbReference type="NCBI Taxonomy" id="97028"/>
    <lineage>
        <taxon>Eukaryota</taxon>
        <taxon>Viridiplantae</taxon>
        <taxon>Streptophyta</taxon>
        <taxon>Embryophyta</taxon>
        <taxon>Tracheophyta</taxon>
        <taxon>Spermatophyta</taxon>
        <taxon>Magnoliopsida</taxon>
        <taxon>eudicotyledons</taxon>
        <taxon>Gunneridae</taxon>
        <taxon>Pentapetalae</taxon>
        <taxon>rosids</taxon>
        <taxon>fabids</taxon>
        <taxon>Fabales</taxon>
        <taxon>Fabaceae</taxon>
        <taxon>Papilionoideae</taxon>
        <taxon>50 kb inversion clade</taxon>
        <taxon>NPAAA clade</taxon>
        <taxon>Hologalegina</taxon>
        <taxon>IRL clade</taxon>
        <taxon>Trifolieae</taxon>
        <taxon>Trifolium</taxon>
    </lineage>
</organism>
<feature type="non-terminal residue" evidence="2">
    <location>
        <position position="61"/>
    </location>
</feature>
<feature type="region of interest" description="Disordered" evidence="1">
    <location>
        <begin position="1"/>
        <end position="61"/>
    </location>
</feature>
<reference evidence="2 3" key="1">
    <citation type="journal article" date="2018" name="Front. Plant Sci.">
        <title>Red Clover (Trifolium pratense) and Zigzag Clover (T. medium) - A Picture of Genomic Similarities and Differences.</title>
        <authorList>
            <person name="Dluhosova J."/>
            <person name="Istvanek J."/>
            <person name="Nedelnik J."/>
            <person name="Repkova J."/>
        </authorList>
    </citation>
    <scope>NUCLEOTIDE SEQUENCE [LARGE SCALE GENOMIC DNA]</scope>
    <source>
        <strain evidence="3">cv. 10/8</strain>
        <tissue evidence="2">Leaf</tissue>
    </source>
</reference>
<protein>
    <submittedName>
        <fullName evidence="2">Uncharacterized protein</fullName>
    </submittedName>
</protein>
<evidence type="ECO:0000313" key="3">
    <source>
        <dbReference type="Proteomes" id="UP000265520"/>
    </source>
</evidence>
<sequence>MPLASLGDHQRPSRSATNFTRSASIKNTCPRSARKPSLSDPYQKTAQASNFGLTKPKFDFQ</sequence>
<name>A0A392T9L9_9FABA</name>
<feature type="compositionally biased region" description="Polar residues" evidence="1">
    <location>
        <begin position="40"/>
        <end position="52"/>
    </location>
</feature>
<evidence type="ECO:0000256" key="1">
    <source>
        <dbReference type="SAM" id="MobiDB-lite"/>
    </source>
</evidence>
<dbReference type="AlphaFoldDB" id="A0A392T9L9"/>
<accession>A0A392T9L9</accession>
<keyword evidence="3" id="KW-1185">Reference proteome</keyword>
<proteinExistence type="predicted"/>